<dbReference type="EMBL" id="CAJVPI010004534">
    <property type="protein sequence ID" value="CAG8668343.1"/>
    <property type="molecule type" value="Genomic_DNA"/>
</dbReference>
<reference evidence="1" key="1">
    <citation type="submission" date="2021-06" db="EMBL/GenBank/DDBJ databases">
        <authorList>
            <person name="Kallberg Y."/>
            <person name="Tangrot J."/>
            <person name="Rosling A."/>
        </authorList>
    </citation>
    <scope>NUCLEOTIDE SEQUENCE</scope>
    <source>
        <strain evidence="1">BR232B</strain>
    </source>
</reference>
<evidence type="ECO:0000313" key="1">
    <source>
        <dbReference type="EMBL" id="CAG8668343.1"/>
    </source>
</evidence>
<organism evidence="1 2">
    <name type="scientific">Paraglomus brasilianum</name>
    <dbReference type="NCBI Taxonomy" id="144538"/>
    <lineage>
        <taxon>Eukaryota</taxon>
        <taxon>Fungi</taxon>
        <taxon>Fungi incertae sedis</taxon>
        <taxon>Mucoromycota</taxon>
        <taxon>Glomeromycotina</taxon>
        <taxon>Glomeromycetes</taxon>
        <taxon>Paraglomerales</taxon>
        <taxon>Paraglomeraceae</taxon>
        <taxon>Paraglomus</taxon>
    </lineage>
</organism>
<feature type="non-terminal residue" evidence="1">
    <location>
        <position position="1"/>
    </location>
</feature>
<name>A0A9N9ECC2_9GLOM</name>
<accession>A0A9N9ECC2</accession>
<proteinExistence type="predicted"/>
<dbReference type="AlphaFoldDB" id="A0A9N9ECC2"/>
<evidence type="ECO:0000313" key="2">
    <source>
        <dbReference type="Proteomes" id="UP000789739"/>
    </source>
</evidence>
<comment type="caution">
    <text evidence="1">The sequence shown here is derived from an EMBL/GenBank/DDBJ whole genome shotgun (WGS) entry which is preliminary data.</text>
</comment>
<protein>
    <submittedName>
        <fullName evidence="1">3692_t:CDS:1</fullName>
    </submittedName>
</protein>
<sequence>PELRQYFTRQWWGYIFLWGNINKRVADCTRRTTATIEVQHKILKTFDITKKNLAIDEYLLQHTSIISANQLILAKKLLFKSSIMELKQRKLEKPDDDEKWSKNLIKLDESKLQFLEAFRNVYNDCGTTQTKCAREIRDISGGKSKIQQSVVLRMLRKTYFPKEPATLQAVKSWMTMKKQGKIYLDE</sequence>
<keyword evidence="2" id="KW-1185">Reference proteome</keyword>
<dbReference type="OrthoDB" id="2421114at2759"/>
<gene>
    <name evidence="1" type="ORF">PBRASI_LOCUS11165</name>
</gene>
<dbReference type="Proteomes" id="UP000789739">
    <property type="component" value="Unassembled WGS sequence"/>
</dbReference>